<feature type="non-terminal residue" evidence="1">
    <location>
        <position position="1"/>
    </location>
</feature>
<proteinExistence type="predicted"/>
<name>A0A087QV49_APTFO</name>
<accession>A0A087QV49</accession>
<sequence>NQSVWVCQDGTVYNCIAVFTLVPQYTHYTKAQKEHRFTEGNPLTSLPVM</sequence>
<feature type="non-terminal residue" evidence="1">
    <location>
        <position position="49"/>
    </location>
</feature>
<reference evidence="1 2" key="1">
    <citation type="submission" date="2014-04" db="EMBL/GenBank/DDBJ databases">
        <title>Genome evolution of avian class.</title>
        <authorList>
            <person name="Zhang G."/>
            <person name="Li C."/>
        </authorList>
    </citation>
    <scope>NUCLEOTIDE SEQUENCE [LARGE SCALE GENOMIC DNA]</scope>
    <source>
        <strain evidence="1">BGI_AS27</strain>
    </source>
</reference>
<evidence type="ECO:0000313" key="2">
    <source>
        <dbReference type="Proteomes" id="UP000053286"/>
    </source>
</evidence>
<organism evidence="1 2">
    <name type="scientific">Aptenodytes forsteri</name>
    <name type="common">Emperor penguin</name>
    <dbReference type="NCBI Taxonomy" id="9233"/>
    <lineage>
        <taxon>Eukaryota</taxon>
        <taxon>Metazoa</taxon>
        <taxon>Chordata</taxon>
        <taxon>Craniata</taxon>
        <taxon>Vertebrata</taxon>
        <taxon>Euteleostomi</taxon>
        <taxon>Archelosauria</taxon>
        <taxon>Archosauria</taxon>
        <taxon>Dinosauria</taxon>
        <taxon>Saurischia</taxon>
        <taxon>Theropoda</taxon>
        <taxon>Coelurosauria</taxon>
        <taxon>Aves</taxon>
        <taxon>Neognathae</taxon>
        <taxon>Neoaves</taxon>
        <taxon>Aequornithes</taxon>
        <taxon>Sphenisciformes</taxon>
        <taxon>Spheniscidae</taxon>
        <taxon>Aptenodytes</taxon>
    </lineage>
</organism>
<dbReference type="EMBL" id="KL225943">
    <property type="protein sequence ID" value="KFM05103.1"/>
    <property type="molecule type" value="Genomic_DNA"/>
</dbReference>
<keyword evidence="2" id="KW-1185">Reference proteome</keyword>
<protein>
    <submittedName>
        <fullName evidence="1">Uncharacterized protein</fullName>
    </submittedName>
</protein>
<dbReference type="AlphaFoldDB" id="A0A087QV49"/>
<gene>
    <name evidence="1" type="ORF">AS27_03721</name>
</gene>
<evidence type="ECO:0000313" key="1">
    <source>
        <dbReference type="EMBL" id="KFM05103.1"/>
    </source>
</evidence>
<dbReference type="Proteomes" id="UP000053286">
    <property type="component" value="Unassembled WGS sequence"/>
</dbReference>